<proteinExistence type="predicted"/>
<evidence type="ECO:0000313" key="4">
    <source>
        <dbReference type="EMBL" id="EQB45271.1"/>
    </source>
</evidence>
<feature type="signal peptide" evidence="3">
    <location>
        <begin position="1"/>
        <end position="19"/>
    </location>
</feature>
<evidence type="ECO:0000256" key="2">
    <source>
        <dbReference type="SAM" id="Phobius"/>
    </source>
</evidence>
<feature type="compositionally biased region" description="Low complexity" evidence="1">
    <location>
        <begin position="334"/>
        <end position="346"/>
    </location>
</feature>
<dbReference type="HOGENOM" id="CLU_029957_0_0_1"/>
<keyword evidence="3" id="KW-0732">Signal</keyword>
<comment type="caution">
    <text evidence="4">The sequence shown here is derived from an EMBL/GenBank/DDBJ whole genome shotgun (WGS) entry which is preliminary data.</text>
</comment>
<evidence type="ECO:0000256" key="3">
    <source>
        <dbReference type="SAM" id="SignalP"/>
    </source>
</evidence>
<dbReference type="Proteomes" id="UP000015530">
    <property type="component" value="Unassembled WGS sequence"/>
</dbReference>
<feature type="compositionally biased region" description="Gly residues" evidence="1">
    <location>
        <begin position="315"/>
        <end position="333"/>
    </location>
</feature>
<evidence type="ECO:0000256" key="1">
    <source>
        <dbReference type="SAM" id="MobiDB-lite"/>
    </source>
</evidence>
<dbReference type="AlphaFoldDB" id="T0L139"/>
<reference evidence="5" key="1">
    <citation type="journal article" date="2013" name="Mol. Plant Microbe Interact.">
        <title>Global aspects of pacC regulation of pathogenicity genes in Colletotrichum gloeosporioides as revealed by transcriptome analysis.</title>
        <authorList>
            <person name="Alkan N."/>
            <person name="Meng X."/>
            <person name="Friedlander G."/>
            <person name="Reuveni E."/>
            <person name="Sukno S."/>
            <person name="Sherman A."/>
            <person name="Thon M."/>
            <person name="Fluhr R."/>
            <person name="Prusky D."/>
        </authorList>
    </citation>
    <scope>NUCLEOTIDE SEQUENCE [LARGE SCALE GENOMIC DNA]</scope>
    <source>
        <strain evidence="5">Cg-14</strain>
    </source>
</reference>
<gene>
    <name evidence="4" type="ORF">CGLO_15877</name>
</gene>
<evidence type="ECO:0000313" key="5">
    <source>
        <dbReference type="Proteomes" id="UP000015530"/>
    </source>
</evidence>
<accession>T0L139</accession>
<dbReference type="OrthoDB" id="4499262at2759"/>
<sequence length="498" mass="50216">MAAFLVVAAMAVCAGAAAGQRRYAAVDMSPAGGGGGLVPRFFIDEPRLVARDGAPCPANAHSCETPANHPETKTMNGEAGSDRLRCDIGLDIGFPDQCCSNENYCYVKPNGNPWCCQIGSNCDSKCSASQYQCTNVVTVTITPTSTGDPTVTSSTGSACCYRKCPSTSNFLCATQFGGDCCPYGNTCASSKQCIQTISATPSSTAGGLTPADPGCTATTQHACADGQGCCDDLMHCTSVSGTAACAPGNPTATDVTYDPNSSGGSGGLSAGAKAGIGVGVSVVGLALVGVLAWFCLVRRRRRRGATTMTASSQRSGGGGGGGGGLSNVIGGGAASSRPGRSARAMSEVTSGSRPTARRGATQDYFGPDAVAGPYTETETVASAEGAATVASSPGRHRGVPLQAHSPSDVVAPVEIDSRVKRGAPAAVTSVSQQALAPSSPPTTEGRFELYGSEMPSPTSPGMPSPPLMTPSARSVSMMERSPIDRSPGPAPSPEPRRR</sequence>
<keyword evidence="2" id="KW-0472">Membrane</keyword>
<feature type="region of interest" description="Disordered" evidence="1">
    <location>
        <begin position="304"/>
        <end position="404"/>
    </location>
</feature>
<keyword evidence="2" id="KW-0812">Transmembrane</keyword>
<protein>
    <recommendedName>
        <fullName evidence="6">Mid2 domain-containing protein</fullName>
    </recommendedName>
</protein>
<feature type="compositionally biased region" description="Pro residues" evidence="1">
    <location>
        <begin position="488"/>
        <end position="498"/>
    </location>
</feature>
<feature type="chain" id="PRO_5004579609" description="Mid2 domain-containing protein" evidence="3">
    <location>
        <begin position="20"/>
        <end position="498"/>
    </location>
</feature>
<evidence type="ECO:0008006" key="6">
    <source>
        <dbReference type="Google" id="ProtNLM"/>
    </source>
</evidence>
<keyword evidence="2" id="KW-1133">Transmembrane helix</keyword>
<dbReference type="STRING" id="1237896.T0L139"/>
<feature type="compositionally biased region" description="Pro residues" evidence="1">
    <location>
        <begin position="457"/>
        <end position="468"/>
    </location>
</feature>
<name>T0L139_COLGC</name>
<feature type="region of interest" description="Disordered" evidence="1">
    <location>
        <begin position="428"/>
        <end position="498"/>
    </location>
</feature>
<dbReference type="OMA" id="LMPRFFI"/>
<dbReference type="EMBL" id="AMYD01003773">
    <property type="protein sequence ID" value="EQB45271.1"/>
    <property type="molecule type" value="Genomic_DNA"/>
</dbReference>
<organism evidence="4 5">
    <name type="scientific">Colletotrichum gloeosporioides (strain Cg-14)</name>
    <name type="common">Anthracnose fungus</name>
    <name type="synonym">Glomerella cingulata</name>
    <dbReference type="NCBI Taxonomy" id="1237896"/>
    <lineage>
        <taxon>Eukaryota</taxon>
        <taxon>Fungi</taxon>
        <taxon>Dikarya</taxon>
        <taxon>Ascomycota</taxon>
        <taxon>Pezizomycotina</taxon>
        <taxon>Sordariomycetes</taxon>
        <taxon>Hypocreomycetidae</taxon>
        <taxon>Glomerellales</taxon>
        <taxon>Glomerellaceae</taxon>
        <taxon>Colletotrichum</taxon>
        <taxon>Colletotrichum gloeosporioides species complex</taxon>
    </lineage>
</organism>
<feature type="transmembrane region" description="Helical" evidence="2">
    <location>
        <begin position="274"/>
        <end position="296"/>
    </location>
</feature>